<evidence type="ECO:0000256" key="8">
    <source>
        <dbReference type="ARBA" id="ARBA00023136"/>
    </source>
</evidence>
<gene>
    <name evidence="11" type="ORF">APICC_03565</name>
</gene>
<protein>
    <recommendedName>
        <fullName evidence="3">Transmembrane protein 242</fullName>
    </recommendedName>
</protein>
<dbReference type="OrthoDB" id="2378895at2759"/>
<evidence type="ECO:0000256" key="5">
    <source>
        <dbReference type="ARBA" id="ARBA00022792"/>
    </source>
</evidence>
<dbReference type="Pfam" id="PF07096">
    <property type="entry name" value="DUF1358"/>
    <property type="match status" value="1"/>
</dbReference>
<evidence type="ECO:0000313" key="11">
    <source>
        <dbReference type="EMBL" id="PBC28869.1"/>
    </source>
</evidence>
<comment type="function">
    <text evidence="9">Scaffold protein that participates in the c-ring assembly of mitochondrial ATP synthase (F(1)F(0) ATP synthase or complex V) by facilitating the membrane insertion and oligomer formation of the subunit c/ATP5MC3. Participates in the incorporation of the c-ring into vestigial complexes. Additionally influences the incorporation of subunits MT-ATP6, MT-ATP8, ATP5MJ, and ATP5MK in the ATP synthase.</text>
</comment>
<keyword evidence="4 10" id="KW-0812">Transmembrane</keyword>
<dbReference type="AlphaFoldDB" id="A0A2A3ECE0"/>
<comment type="subcellular location">
    <subcellularLocation>
        <location evidence="1">Mitochondrion inner membrane</location>
        <topology evidence="1">Multi-pass membrane protein</topology>
    </subcellularLocation>
</comment>
<dbReference type="PANTHER" id="PTHR13141:SF4">
    <property type="entry name" value="TRANSMEMBRANE PROTEIN 242"/>
    <property type="match status" value="1"/>
</dbReference>
<evidence type="ECO:0000256" key="6">
    <source>
        <dbReference type="ARBA" id="ARBA00022989"/>
    </source>
</evidence>
<evidence type="ECO:0000256" key="9">
    <source>
        <dbReference type="ARBA" id="ARBA00045905"/>
    </source>
</evidence>
<keyword evidence="12" id="KW-1185">Reference proteome</keyword>
<sequence length="143" mass="15923">MSEVNRKQDTKKRKEMLYETLFLTGIAGISAMIGFFNALSSVKKQDNKHFDIGFMGGKGLQESGAALATRALLWGSAWAISGCSILFYGIWKLSGATNAKEFRLKAGNILPKIPKNDPPQSRTEFENLTDLLKYVSEEWGKEK</sequence>
<evidence type="ECO:0000313" key="12">
    <source>
        <dbReference type="Proteomes" id="UP000242457"/>
    </source>
</evidence>
<name>A0A2A3ECE0_APICC</name>
<evidence type="ECO:0000256" key="10">
    <source>
        <dbReference type="SAM" id="Phobius"/>
    </source>
</evidence>
<dbReference type="EMBL" id="KZ288301">
    <property type="protein sequence ID" value="PBC28869.1"/>
    <property type="molecule type" value="Genomic_DNA"/>
</dbReference>
<dbReference type="GO" id="GO:0005743">
    <property type="term" value="C:mitochondrial inner membrane"/>
    <property type="evidence" value="ECO:0007669"/>
    <property type="project" value="UniProtKB-SubCell"/>
</dbReference>
<keyword evidence="6 10" id="KW-1133">Transmembrane helix</keyword>
<dbReference type="Proteomes" id="UP000242457">
    <property type="component" value="Unassembled WGS sequence"/>
</dbReference>
<dbReference type="InterPro" id="IPR009792">
    <property type="entry name" value="TMEM242"/>
</dbReference>
<dbReference type="PANTHER" id="PTHR13141">
    <property type="entry name" value="TRANSMEMBRANE PROTEIN 242"/>
    <property type="match status" value="1"/>
</dbReference>
<dbReference type="STRING" id="94128.A0A2A3ECE0"/>
<proteinExistence type="inferred from homology"/>
<keyword evidence="5" id="KW-0999">Mitochondrion inner membrane</keyword>
<keyword evidence="8 10" id="KW-0472">Membrane</keyword>
<evidence type="ECO:0000256" key="7">
    <source>
        <dbReference type="ARBA" id="ARBA00023128"/>
    </source>
</evidence>
<accession>A0A2A3ECE0</accession>
<organism evidence="11 12">
    <name type="scientific">Apis cerana cerana</name>
    <name type="common">Oriental honeybee</name>
    <dbReference type="NCBI Taxonomy" id="94128"/>
    <lineage>
        <taxon>Eukaryota</taxon>
        <taxon>Metazoa</taxon>
        <taxon>Ecdysozoa</taxon>
        <taxon>Arthropoda</taxon>
        <taxon>Hexapoda</taxon>
        <taxon>Insecta</taxon>
        <taxon>Pterygota</taxon>
        <taxon>Neoptera</taxon>
        <taxon>Endopterygota</taxon>
        <taxon>Hymenoptera</taxon>
        <taxon>Apocrita</taxon>
        <taxon>Aculeata</taxon>
        <taxon>Apoidea</taxon>
        <taxon>Anthophila</taxon>
        <taxon>Apidae</taxon>
        <taxon>Apis</taxon>
    </lineage>
</organism>
<feature type="transmembrane region" description="Helical" evidence="10">
    <location>
        <begin position="71"/>
        <end position="91"/>
    </location>
</feature>
<evidence type="ECO:0000256" key="1">
    <source>
        <dbReference type="ARBA" id="ARBA00004448"/>
    </source>
</evidence>
<keyword evidence="7" id="KW-0496">Mitochondrion</keyword>
<feature type="transmembrane region" description="Helical" evidence="10">
    <location>
        <begin position="21"/>
        <end position="39"/>
    </location>
</feature>
<comment type="similarity">
    <text evidence="2">Belongs to the TMEM242 family.</text>
</comment>
<evidence type="ECO:0000256" key="2">
    <source>
        <dbReference type="ARBA" id="ARBA00007570"/>
    </source>
</evidence>
<reference evidence="11 12" key="1">
    <citation type="submission" date="2014-07" db="EMBL/GenBank/DDBJ databases">
        <title>Genomic and transcriptomic analysis on Apis cerana provide comprehensive insights into honey bee biology.</title>
        <authorList>
            <person name="Diao Q."/>
            <person name="Sun L."/>
            <person name="Zheng H."/>
            <person name="Zheng H."/>
            <person name="Xu S."/>
            <person name="Wang S."/>
            <person name="Zeng Z."/>
            <person name="Hu F."/>
            <person name="Su S."/>
            <person name="Wu J."/>
        </authorList>
    </citation>
    <scope>NUCLEOTIDE SEQUENCE [LARGE SCALE GENOMIC DNA]</scope>
    <source>
        <tissue evidence="11">Pupae without intestine</tissue>
    </source>
</reference>
<evidence type="ECO:0000256" key="3">
    <source>
        <dbReference type="ARBA" id="ARBA00013934"/>
    </source>
</evidence>
<evidence type="ECO:0000256" key="4">
    <source>
        <dbReference type="ARBA" id="ARBA00022692"/>
    </source>
</evidence>